<gene>
    <name evidence="6" type="ORF">Taro_035098</name>
</gene>
<sequence>MTLSGSSVNRPTSENLVPIRLDIEVDGQRFKDAFTWNPSDPDSEVISFAKRTVKDLKLPPIFVTHIAQSIQSQLAEFRSLEGQEMYSTEKIMILKLDLRVNNTIIRDQFLWDLSNFNSDPEEFARTFCTDLDISDPEVGPAIAVSIREQLYEMAIQNVASAREIRMVKKGRRGLEHLSSSKGGNNSLDLAKSFGSKASVLRKRKEWHLYGPIVDTLTNEEVDAVEAKEDRNLL</sequence>
<evidence type="ECO:0000256" key="3">
    <source>
        <dbReference type="ARBA" id="ARBA00023015"/>
    </source>
</evidence>
<reference evidence="6" key="1">
    <citation type="submission" date="2017-07" db="EMBL/GenBank/DDBJ databases">
        <title>Taro Niue Genome Assembly and Annotation.</title>
        <authorList>
            <person name="Atibalentja N."/>
            <person name="Keating K."/>
            <person name="Fields C.J."/>
        </authorList>
    </citation>
    <scope>NUCLEOTIDE SEQUENCE</scope>
    <source>
        <strain evidence="6">Niue_2</strain>
        <tissue evidence="6">Leaf</tissue>
    </source>
</reference>
<dbReference type="AlphaFoldDB" id="A0A843VTD1"/>
<evidence type="ECO:0000256" key="2">
    <source>
        <dbReference type="ARBA" id="ARBA00010239"/>
    </source>
</evidence>
<dbReference type="Proteomes" id="UP000652761">
    <property type="component" value="Unassembled WGS sequence"/>
</dbReference>
<comment type="similarity">
    <text evidence="2">Belongs to the SNF5 family.</text>
</comment>
<evidence type="ECO:0000256" key="4">
    <source>
        <dbReference type="ARBA" id="ARBA00023163"/>
    </source>
</evidence>
<dbReference type="EMBL" id="NMUH01002838">
    <property type="protein sequence ID" value="MQM02333.1"/>
    <property type="molecule type" value="Genomic_DNA"/>
</dbReference>
<keyword evidence="5" id="KW-0539">Nucleus</keyword>
<evidence type="ECO:0000313" key="7">
    <source>
        <dbReference type="Proteomes" id="UP000652761"/>
    </source>
</evidence>
<comment type="subcellular location">
    <subcellularLocation>
        <location evidence="1">Nucleus</location>
    </subcellularLocation>
</comment>
<dbReference type="GO" id="GO:0006338">
    <property type="term" value="P:chromatin remodeling"/>
    <property type="evidence" value="ECO:0007669"/>
    <property type="project" value="InterPro"/>
</dbReference>
<dbReference type="OrthoDB" id="515064at2759"/>
<evidence type="ECO:0000256" key="5">
    <source>
        <dbReference type="ARBA" id="ARBA00023242"/>
    </source>
</evidence>
<accession>A0A843VTD1</accession>
<dbReference type="PANTHER" id="PTHR10019">
    <property type="entry name" value="SNF5"/>
    <property type="match status" value="1"/>
</dbReference>
<dbReference type="Pfam" id="PF04855">
    <property type="entry name" value="SNF5"/>
    <property type="match status" value="1"/>
</dbReference>
<keyword evidence="3" id="KW-0805">Transcription regulation</keyword>
<comment type="caution">
    <text evidence="6">The sequence shown here is derived from an EMBL/GenBank/DDBJ whole genome shotgun (WGS) entry which is preliminary data.</text>
</comment>
<keyword evidence="4" id="KW-0804">Transcription</keyword>
<evidence type="ECO:0000256" key="1">
    <source>
        <dbReference type="ARBA" id="ARBA00004123"/>
    </source>
</evidence>
<evidence type="ECO:0000313" key="6">
    <source>
        <dbReference type="EMBL" id="MQM02333.1"/>
    </source>
</evidence>
<name>A0A843VTD1_COLES</name>
<keyword evidence="7" id="KW-1185">Reference proteome</keyword>
<protein>
    <recommendedName>
        <fullName evidence="8">Bushy growth protein</fullName>
    </recommendedName>
</protein>
<dbReference type="GO" id="GO:0000228">
    <property type="term" value="C:nuclear chromosome"/>
    <property type="evidence" value="ECO:0007669"/>
    <property type="project" value="InterPro"/>
</dbReference>
<organism evidence="6 7">
    <name type="scientific">Colocasia esculenta</name>
    <name type="common">Wild taro</name>
    <name type="synonym">Arum esculentum</name>
    <dbReference type="NCBI Taxonomy" id="4460"/>
    <lineage>
        <taxon>Eukaryota</taxon>
        <taxon>Viridiplantae</taxon>
        <taxon>Streptophyta</taxon>
        <taxon>Embryophyta</taxon>
        <taxon>Tracheophyta</taxon>
        <taxon>Spermatophyta</taxon>
        <taxon>Magnoliopsida</taxon>
        <taxon>Liliopsida</taxon>
        <taxon>Araceae</taxon>
        <taxon>Aroideae</taxon>
        <taxon>Colocasieae</taxon>
        <taxon>Colocasia</taxon>
    </lineage>
</organism>
<dbReference type="InterPro" id="IPR006939">
    <property type="entry name" value="SNF5"/>
</dbReference>
<proteinExistence type="inferred from homology"/>
<evidence type="ECO:0008006" key="8">
    <source>
        <dbReference type="Google" id="ProtNLM"/>
    </source>
</evidence>